<reference evidence="7 8" key="1">
    <citation type="submission" date="2014-02" db="EMBL/GenBank/DDBJ databases">
        <title>The small core and large imbalanced accessory genome model reveals a collaborative survival strategy of Sorangium cellulosum strains in nature.</title>
        <authorList>
            <person name="Han K."/>
            <person name="Peng R."/>
            <person name="Blom J."/>
            <person name="Li Y.-Z."/>
        </authorList>
    </citation>
    <scope>NUCLEOTIDE SEQUENCE [LARGE SCALE GENOMIC DNA]</scope>
    <source>
        <strain evidence="7 8">So0149</strain>
    </source>
</reference>
<comment type="caution">
    <text evidence="7">The sequence shown here is derived from an EMBL/GenBank/DDBJ whole genome shotgun (WGS) entry which is preliminary data.</text>
</comment>
<evidence type="ECO:0000256" key="3">
    <source>
        <dbReference type="ARBA" id="ARBA00022777"/>
    </source>
</evidence>
<dbReference type="EMBL" id="JEMC01001620">
    <property type="protein sequence ID" value="KYF95692.1"/>
    <property type="molecule type" value="Genomic_DNA"/>
</dbReference>
<dbReference type="InterPro" id="IPR000719">
    <property type="entry name" value="Prot_kinase_dom"/>
</dbReference>
<dbReference type="Gene3D" id="3.30.200.20">
    <property type="entry name" value="Phosphorylase Kinase, domain 1"/>
    <property type="match status" value="1"/>
</dbReference>
<keyword evidence="3 7" id="KW-0418">Kinase</keyword>
<dbReference type="PROSITE" id="PS00108">
    <property type="entry name" value="PROTEIN_KINASE_ST"/>
    <property type="match status" value="1"/>
</dbReference>
<evidence type="ECO:0000256" key="2">
    <source>
        <dbReference type="ARBA" id="ARBA00022741"/>
    </source>
</evidence>
<accession>A0A150STC0</accession>
<feature type="domain" description="Protein kinase" evidence="6">
    <location>
        <begin position="20"/>
        <end position="287"/>
    </location>
</feature>
<gene>
    <name evidence="7" type="ORF">BE18_47470</name>
</gene>
<evidence type="ECO:0000313" key="7">
    <source>
        <dbReference type="EMBL" id="KYF95692.1"/>
    </source>
</evidence>
<proteinExistence type="predicted"/>
<keyword evidence="4" id="KW-0067">ATP-binding</keyword>
<evidence type="ECO:0000313" key="8">
    <source>
        <dbReference type="Proteomes" id="UP000075515"/>
    </source>
</evidence>
<dbReference type="GO" id="GO:0005524">
    <property type="term" value="F:ATP binding"/>
    <property type="evidence" value="ECO:0007669"/>
    <property type="project" value="UniProtKB-KW"/>
</dbReference>
<dbReference type="Pfam" id="PF00069">
    <property type="entry name" value="Pkinase"/>
    <property type="match status" value="1"/>
</dbReference>
<dbReference type="PROSITE" id="PS50011">
    <property type="entry name" value="PROTEIN_KINASE_DOM"/>
    <property type="match status" value="1"/>
</dbReference>
<organism evidence="7 8">
    <name type="scientific">Sorangium cellulosum</name>
    <name type="common">Polyangium cellulosum</name>
    <dbReference type="NCBI Taxonomy" id="56"/>
    <lineage>
        <taxon>Bacteria</taxon>
        <taxon>Pseudomonadati</taxon>
        <taxon>Myxococcota</taxon>
        <taxon>Polyangia</taxon>
        <taxon>Polyangiales</taxon>
        <taxon>Polyangiaceae</taxon>
        <taxon>Sorangium</taxon>
    </lineage>
</organism>
<keyword evidence="1" id="KW-0808">Transferase</keyword>
<dbReference type="Proteomes" id="UP000075515">
    <property type="component" value="Unassembled WGS sequence"/>
</dbReference>
<evidence type="ECO:0000256" key="4">
    <source>
        <dbReference type="ARBA" id="ARBA00022840"/>
    </source>
</evidence>
<keyword evidence="2" id="KW-0547">Nucleotide-binding</keyword>
<dbReference type="GO" id="GO:0004674">
    <property type="term" value="F:protein serine/threonine kinase activity"/>
    <property type="evidence" value="ECO:0007669"/>
    <property type="project" value="TreeGrafter"/>
</dbReference>
<dbReference type="PANTHER" id="PTHR43289:SF34">
    <property type="entry name" value="SERINE_THREONINE-PROTEIN KINASE YBDM-RELATED"/>
    <property type="match status" value="1"/>
</dbReference>
<sequence length="319" mass="33904">MPPARVAAEALVGKLLCNKYRVVQLLGSGGVGHVYLADRTGRPQQAAPSRVALKVLRAELRDDPLLVARFEREADAASRVRHPNVLRVEALERAGDAPCFAMDLLVGLDLADTLSFTRSLVPARAVRIAADLAAGLEAAHRAGVIHRDVKPENVFLVHAADGREIVKLLDFGLSFIAGQGESALFPRVVGTPEYMAPEQAQGAPAAPAADVYSLGIVLYEMLAGRVPFQGTYPAIAEKHAREPPPPPHRLHPGLLMSRELDAVVRKALVKDPRGRFASMAELRQALLATPEASAGAPLAAQPDATPPPAPGLGHWGTKP</sequence>
<evidence type="ECO:0000256" key="1">
    <source>
        <dbReference type="ARBA" id="ARBA00022679"/>
    </source>
</evidence>
<feature type="region of interest" description="Disordered" evidence="5">
    <location>
        <begin position="293"/>
        <end position="319"/>
    </location>
</feature>
<dbReference type="PANTHER" id="PTHR43289">
    <property type="entry name" value="MITOGEN-ACTIVATED PROTEIN KINASE KINASE KINASE 20-RELATED"/>
    <property type="match status" value="1"/>
</dbReference>
<name>A0A150STC0_SORCE</name>
<dbReference type="CDD" id="cd14014">
    <property type="entry name" value="STKc_PknB_like"/>
    <property type="match status" value="1"/>
</dbReference>
<protein>
    <submittedName>
        <fullName evidence="7">Protein kinase</fullName>
    </submittedName>
</protein>
<evidence type="ECO:0000259" key="6">
    <source>
        <dbReference type="PROSITE" id="PS50011"/>
    </source>
</evidence>
<dbReference type="SMART" id="SM00220">
    <property type="entry name" value="S_TKc"/>
    <property type="match status" value="1"/>
</dbReference>
<dbReference type="SUPFAM" id="SSF56112">
    <property type="entry name" value="Protein kinase-like (PK-like)"/>
    <property type="match status" value="1"/>
</dbReference>
<dbReference type="AlphaFoldDB" id="A0A150STC0"/>
<dbReference type="InterPro" id="IPR011009">
    <property type="entry name" value="Kinase-like_dom_sf"/>
</dbReference>
<dbReference type="InterPro" id="IPR008271">
    <property type="entry name" value="Ser/Thr_kinase_AS"/>
</dbReference>
<dbReference type="Gene3D" id="1.10.510.10">
    <property type="entry name" value="Transferase(Phosphotransferase) domain 1"/>
    <property type="match status" value="1"/>
</dbReference>
<evidence type="ECO:0000256" key="5">
    <source>
        <dbReference type="SAM" id="MobiDB-lite"/>
    </source>
</evidence>